<keyword evidence="2" id="KW-1185">Reference proteome</keyword>
<gene>
    <name evidence="1" type="ORF">FGO68_gene7799</name>
</gene>
<reference evidence="1" key="1">
    <citation type="submission" date="2019-06" db="EMBL/GenBank/DDBJ databases">
        <authorList>
            <person name="Zheng W."/>
        </authorList>
    </citation>
    <scope>NUCLEOTIDE SEQUENCE</scope>
    <source>
        <strain evidence="1">QDHG01</strain>
    </source>
</reference>
<comment type="caution">
    <text evidence="1">The sequence shown here is derived from an EMBL/GenBank/DDBJ whole genome shotgun (WGS) entry which is preliminary data.</text>
</comment>
<evidence type="ECO:0000313" key="1">
    <source>
        <dbReference type="EMBL" id="TNV76266.1"/>
    </source>
</evidence>
<name>A0A8J8SZS2_HALGN</name>
<sequence>MSGFEGTSRIHIVHCLQMDTNTVSTMHNDQQEQYQLLSISIILLLLVRRTTIDQTQADIPAQSISDGSFKIIFTRRRCAMRFLSGSQQSVRIQASQQTHLYRITSIQWLGPNEHRRIFTEHTEHLRSETKNAQILKDHH</sequence>
<dbReference type="AlphaFoldDB" id="A0A8J8SZS2"/>
<dbReference type="Proteomes" id="UP000785679">
    <property type="component" value="Unassembled WGS sequence"/>
</dbReference>
<protein>
    <submittedName>
        <fullName evidence="1">Uncharacterized protein</fullName>
    </submittedName>
</protein>
<accession>A0A8J8SZS2</accession>
<dbReference type="EMBL" id="RRYP01013891">
    <property type="protein sequence ID" value="TNV76266.1"/>
    <property type="molecule type" value="Genomic_DNA"/>
</dbReference>
<evidence type="ECO:0000313" key="2">
    <source>
        <dbReference type="Proteomes" id="UP000785679"/>
    </source>
</evidence>
<proteinExistence type="predicted"/>
<organism evidence="1 2">
    <name type="scientific">Halteria grandinella</name>
    <dbReference type="NCBI Taxonomy" id="5974"/>
    <lineage>
        <taxon>Eukaryota</taxon>
        <taxon>Sar</taxon>
        <taxon>Alveolata</taxon>
        <taxon>Ciliophora</taxon>
        <taxon>Intramacronucleata</taxon>
        <taxon>Spirotrichea</taxon>
        <taxon>Stichotrichia</taxon>
        <taxon>Sporadotrichida</taxon>
        <taxon>Halteriidae</taxon>
        <taxon>Halteria</taxon>
    </lineage>
</organism>